<evidence type="ECO:0000313" key="2">
    <source>
        <dbReference type="Proteomes" id="UP001596379"/>
    </source>
</evidence>
<gene>
    <name evidence="1" type="ORF">ACFQO0_03145</name>
</gene>
<organism evidence="1 2">
    <name type="scientific">Herminiimonas aquatilis</name>
    <dbReference type="NCBI Taxonomy" id="345342"/>
    <lineage>
        <taxon>Bacteria</taxon>
        <taxon>Pseudomonadati</taxon>
        <taxon>Pseudomonadota</taxon>
        <taxon>Betaproteobacteria</taxon>
        <taxon>Burkholderiales</taxon>
        <taxon>Oxalobacteraceae</taxon>
        <taxon>Herminiimonas</taxon>
    </lineage>
</organism>
<name>A0ABW2J249_9BURK</name>
<protein>
    <submittedName>
        <fullName evidence="1">DUF3489 domain-containing protein</fullName>
    </submittedName>
</protein>
<reference evidence="2" key="1">
    <citation type="journal article" date="2019" name="Int. J. Syst. Evol. Microbiol.">
        <title>The Global Catalogue of Microorganisms (GCM) 10K type strain sequencing project: providing services to taxonomists for standard genome sequencing and annotation.</title>
        <authorList>
            <consortium name="The Broad Institute Genomics Platform"/>
            <consortium name="The Broad Institute Genome Sequencing Center for Infectious Disease"/>
            <person name="Wu L."/>
            <person name="Ma J."/>
        </authorList>
    </citation>
    <scope>NUCLEOTIDE SEQUENCE [LARGE SCALE GENOMIC DNA]</scope>
    <source>
        <strain evidence="2">CCUG 36956</strain>
    </source>
</reference>
<comment type="caution">
    <text evidence="1">The sequence shown here is derived from an EMBL/GenBank/DDBJ whole genome shotgun (WGS) entry which is preliminary data.</text>
</comment>
<dbReference type="EMBL" id="JBHTCC010000001">
    <property type="protein sequence ID" value="MFC7297428.1"/>
    <property type="molecule type" value="Genomic_DNA"/>
</dbReference>
<keyword evidence="2" id="KW-1185">Reference proteome</keyword>
<accession>A0ABW2J249</accession>
<sequence length="187" mass="20231">MTTAQLTLSQHSVLAYAIHNTSGKIDWFPDNIKGGARKKVLDGLFNRALITTDGTDWFVAAEGYDALGIPRPDVNRKGIGQFEANLDRIIANAEGAPAAASDPELEAAVTAAEETWVKPRTRENSKQAEVIRMLQRPEGATIGQICTATGWQAHTVRGTFAGAFKKKLGLNIVSDKPKGGERIYRIA</sequence>
<dbReference type="InterPro" id="IPR021880">
    <property type="entry name" value="DUF3489"/>
</dbReference>
<proteinExistence type="predicted"/>
<evidence type="ECO:0000313" key="1">
    <source>
        <dbReference type="EMBL" id="MFC7297428.1"/>
    </source>
</evidence>
<dbReference type="Proteomes" id="UP001596379">
    <property type="component" value="Unassembled WGS sequence"/>
</dbReference>
<dbReference type="RefSeq" id="WP_382232578.1">
    <property type="nucleotide sequence ID" value="NZ_JBHTCC010000001.1"/>
</dbReference>
<dbReference type="Pfam" id="PF11994">
    <property type="entry name" value="DUF3489"/>
    <property type="match status" value="1"/>
</dbReference>